<gene>
    <name evidence="1" type="ORF">SAMN05421508_11063</name>
</gene>
<keyword evidence="2" id="KW-1185">Reference proteome</keyword>
<dbReference type="RefSeq" id="WP_097280902.1">
    <property type="nucleotide sequence ID" value="NZ_OCNJ01000010.1"/>
</dbReference>
<protein>
    <submittedName>
        <fullName evidence="1">Uncharacterized protein</fullName>
    </submittedName>
</protein>
<sequence length="89" mass="9739">MLTQKTLHTLRRRGFSPGEISRIEQSATGRCDRTGRRLDAEAVTHAACGGDPLALKLAPLVRERPADALDPALIDACIALSERMRADMR</sequence>
<organism evidence="1 2">
    <name type="scientific">Caenispirillum bisanense</name>
    <dbReference type="NCBI Taxonomy" id="414052"/>
    <lineage>
        <taxon>Bacteria</taxon>
        <taxon>Pseudomonadati</taxon>
        <taxon>Pseudomonadota</taxon>
        <taxon>Alphaproteobacteria</taxon>
        <taxon>Rhodospirillales</taxon>
        <taxon>Novispirillaceae</taxon>
        <taxon>Caenispirillum</taxon>
    </lineage>
</organism>
<name>A0A286GXR7_9PROT</name>
<dbReference type="AlphaFoldDB" id="A0A286GXR7"/>
<dbReference type="EMBL" id="OCNJ01000010">
    <property type="protein sequence ID" value="SOD99879.1"/>
    <property type="molecule type" value="Genomic_DNA"/>
</dbReference>
<evidence type="ECO:0000313" key="2">
    <source>
        <dbReference type="Proteomes" id="UP000219621"/>
    </source>
</evidence>
<proteinExistence type="predicted"/>
<reference evidence="1 2" key="1">
    <citation type="submission" date="2017-09" db="EMBL/GenBank/DDBJ databases">
        <authorList>
            <person name="Ehlers B."/>
            <person name="Leendertz F.H."/>
        </authorList>
    </citation>
    <scope>NUCLEOTIDE SEQUENCE [LARGE SCALE GENOMIC DNA]</scope>
    <source>
        <strain evidence="1 2">USBA 140</strain>
    </source>
</reference>
<dbReference type="Proteomes" id="UP000219621">
    <property type="component" value="Unassembled WGS sequence"/>
</dbReference>
<accession>A0A286GXR7</accession>
<dbReference type="OrthoDB" id="9915275at2"/>
<evidence type="ECO:0000313" key="1">
    <source>
        <dbReference type="EMBL" id="SOD99879.1"/>
    </source>
</evidence>